<dbReference type="InterPro" id="IPR023214">
    <property type="entry name" value="HAD_sf"/>
</dbReference>
<dbReference type="InterPro" id="IPR000150">
    <property type="entry name" value="Cof"/>
</dbReference>
<reference evidence="1" key="2">
    <citation type="submission" date="2021-04" db="EMBL/GenBank/DDBJ databases">
        <authorList>
            <person name="Gilroy R."/>
        </authorList>
    </citation>
    <scope>NUCLEOTIDE SEQUENCE</scope>
    <source>
        <strain evidence="1">ChiW19-954</strain>
    </source>
</reference>
<protein>
    <submittedName>
        <fullName evidence="1">Cof-type HAD-IIB family hydrolase</fullName>
    </submittedName>
</protein>
<dbReference type="Gene3D" id="3.30.1240.10">
    <property type="match status" value="1"/>
</dbReference>
<dbReference type="PANTHER" id="PTHR10000">
    <property type="entry name" value="PHOSPHOSERINE PHOSPHATASE"/>
    <property type="match status" value="1"/>
</dbReference>
<evidence type="ECO:0000313" key="2">
    <source>
        <dbReference type="Proteomes" id="UP000823890"/>
    </source>
</evidence>
<dbReference type="Pfam" id="PF08282">
    <property type="entry name" value="Hydrolase_3"/>
    <property type="match status" value="1"/>
</dbReference>
<dbReference type="GO" id="GO:0005829">
    <property type="term" value="C:cytosol"/>
    <property type="evidence" value="ECO:0007669"/>
    <property type="project" value="TreeGrafter"/>
</dbReference>
<dbReference type="PROSITE" id="PS01228">
    <property type="entry name" value="COF_1"/>
    <property type="match status" value="1"/>
</dbReference>
<dbReference type="NCBIfam" id="TIGR00099">
    <property type="entry name" value="Cof-subfamily"/>
    <property type="match status" value="1"/>
</dbReference>
<dbReference type="InterPro" id="IPR036412">
    <property type="entry name" value="HAD-like_sf"/>
</dbReference>
<keyword evidence="1" id="KW-0378">Hydrolase</keyword>
<dbReference type="GO" id="GO:0016791">
    <property type="term" value="F:phosphatase activity"/>
    <property type="evidence" value="ECO:0007669"/>
    <property type="project" value="UniProtKB-ARBA"/>
</dbReference>
<dbReference type="AlphaFoldDB" id="A0A9D2NNR5"/>
<dbReference type="Gene3D" id="3.40.50.1000">
    <property type="entry name" value="HAD superfamily/HAD-like"/>
    <property type="match status" value="1"/>
</dbReference>
<name>A0A9D2NNR5_9FIRM</name>
<dbReference type="NCBIfam" id="TIGR01484">
    <property type="entry name" value="HAD-SF-IIB"/>
    <property type="match status" value="1"/>
</dbReference>
<dbReference type="EMBL" id="DWWO01000099">
    <property type="protein sequence ID" value="HJC34505.1"/>
    <property type="molecule type" value="Genomic_DNA"/>
</dbReference>
<comment type="caution">
    <text evidence="1">The sequence shown here is derived from an EMBL/GenBank/DDBJ whole genome shotgun (WGS) entry which is preliminary data.</text>
</comment>
<dbReference type="PANTHER" id="PTHR10000:SF25">
    <property type="entry name" value="PHOSPHATASE YKRA-RELATED"/>
    <property type="match status" value="1"/>
</dbReference>
<dbReference type="Proteomes" id="UP000823890">
    <property type="component" value="Unassembled WGS sequence"/>
</dbReference>
<proteinExistence type="predicted"/>
<accession>A0A9D2NNR5</accession>
<dbReference type="SUPFAM" id="SSF56784">
    <property type="entry name" value="HAD-like"/>
    <property type="match status" value="1"/>
</dbReference>
<reference evidence="1" key="1">
    <citation type="journal article" date="2021" name="PeerJ">
        <title>Extensive microbial diversity within the chicken gut microbiome revealed by metagenomics and culture.</title>
        <authorList>
            <person name="Gilroy R."/>
            <person name="Ravi A."/>
            <person name="Getino M."/>
            <person name="Pursley I."/>
            <person name="Horton D.L."/>
            <person name="Alikhan N.F."/>
            <person name="Baker D."/>
            <person name="Gharbi K."/>
            <person name="Hall N."/>
            <person name="Watson M."/>
            <person name="Adriaenssens E.M."/>
            <person name="Foster-Nyarko E."/>
            <person name="Jarju S."/>
            <person name="Secka A."/>
            <person name="Antonio M."/>
            <person name="Oren A."/>
            <person name="Chaudhuri R.R."/>
            <person name="La Ragione R."/>
            <person name="Hildebrand F."/>
            <person name="Pallen M.J."/>
        </authorList>
    </citation>
    <scope>NUCLEOTIDE SEQUENCE</scope>
    <source>
        <strain evidence="1">ChiW19-954</strain>
    </source>
</reference>
<sequence length="257" mass="28738">MIKAIFFDVDGTLLSHTTKSISQDTVQALRTLQDQGIRIFMATGRHSAELDRLPVHDIRFDGYITLNGQLCLDNRGNVIYGAPFNESIREKLLSAFCERRYPLALVEADRIYINYVNDTVRKAQQSISTPVPEISTYKGGQIYQATAFLTRQEETEAEKFIPSGCRFARWCDNGVDIISEQGGKVDGIKYFCDLYGIDSNEIMAFGDAENDIDMLKTAEIGVAMGNAVECVRKCADYVTSDVDNGGIVKALRYFHLV</sequence>
<dbReference type="PROSITE" id="PS01229">
    <property type="entry name" value="COF_2"/>
    <property type="match status" value="1"/>
</dbReference>
<dbReference type="GO" id="GO:0000287">
    <property type="term" value="F:magnesium ion binding"/>
    <property type="evidence" value="ECO:0007669"/>
    <property type="project" value="TreeGrafter"/>
</dbReference>
<gene>
    <name evidence="1" type="ORF">H9758_07920</name>
</gene>
<dbReference type="SFLD" id="SFLDS00003">
    <property type="entry name" value="Haloacid_Dehalogenase"/>
    <property type="match status" value="1"/>
</dbReference>
<evidence type="ECO:0000313" key="1">
    <source>
        <dbReference type="EMBL" id="HJC34505.1"/>
    </source>
</evidence>
<dbReference type="SFLD" id="SFLDG01140">
    <property type="entry name" value="C2.B:_Phosphomannomutase_and_P"/>
    <property type="match status" value="1"/>
</dbReference>
<dbReference type="InterPro" id="IPR006379">
    <property type="entry name" value="HAD-SF_hydro_IIB"/>
</dbReference>
<organism evidence="1 2">
    <name type="scientific">Candidatus Mediterraneibacter faecipullorum</name>
    <dbReference type="NCBI Taxonomy" id="2838670"/>
    <lineage>
        <taxon>Bacteria</taxon>
        <taxon>Bacillati</taxon>
        <taxon>Bacillota</taxon>
        <taxon>Clostridia</taxon>
        <taxon>Lachnospirales</taxon>
        <taxon>Lachnospiraceae</taxon>
        <taxon>Mediterraneibacter</taxon>
    </lineage>
</organism>